<comment type="caution">
    <text evidence="1">The sequence shown here is derived from an EMBL/GenBank/DDBJ whole genome shotgun (WGS) entry which is preliminary data.</text>
</comment>
<evidence type="ECO:0000313" key="1">
    <source>
        <dbReference type="EMBL" id="MCI51493.1"/>
    </source>
</evidence>
<dbReference type="EMBL" id="LXQA010432685">
    <property type="protein sequence ID" value="MCI51493.1"/>
    <property type="molecule type" value="Genomic_DNA"/>
</dbReference>
<sequence>GAMEEGANQIREVAKDTW</sequence>
<accession>A0A392SRK7</accession>
<name>A0A392SRK7_9FABA</name>
<feature type="non-terminal residue" evidence="1">
    <location>
        <position position="1"/>
    </location>
</feature>
<protein>
    <submittedName>
        <fullName evidence="1">Uncharacterized protein</fullName>
    </submittedName>
</protein>
<keyword evidence="2" id="KW-1185">Reference proteome</keyword>
<dbReference type="AlphaFoldDB" id="A0A392SRK7"/>
<dbReference type="Proteomes" id="UP000265520">
    <property type="component" value="Unassembled WGS sequence"/>
</dbReference>
<organism evidence="1 2">
    <name type="scientific">Trifolium medium</name>
    <dbReference type="NCBI Taxonomy" id="97028"/>
    <lineage>
        <taxon>Eukaryota</taxon>
        <taxon>Viridiplantae</taxon>
        <taxon>Streptophyta</taxon>
        <taxon>Embryophyta</taxon>
        <taxon>Tracheophyta</taxon>
        <taxon>Spermatophyta</taxon>
        <taxon>Magnoliopsida</taxon>
        <taxon>eudicotyledons</taxon>
        <taxon>Gunneridae</taxon>
        <taxon>Pentapetalae</taxon>
        <taxon>rosids</taxon>
        <taxon>fabids</taxon>
        <taxon>Fabales</taxon>
        <taxon>Fabaceae</taxon>
        <taxon>Papilionoideae</taxon>
        <taxon>50 kb inversion clade</taxon>
        <taxon>NPAAA clade</taxon>
        <taxon>Hologalegina</taxon>
        <taxon>IRL clade</taxon>
        <taxon>Trifolieae</taxon>
        <taxon>Trifolium</taxon>
    </lineage>
</organism>
<evidence type="ECO:0000313" key="2">
    <source>
        <dbReference type="Proteomes" id="UP000265520"/>
    </source>
</evidence>
<reference evidence="1 2" key="1">
    <citation type="journal article" date="2018" name="Front. Plant Sci.">
        <title>Red Clover (Trifolium pratense) and Zigzag Clover (T. medium) - A Picture of Genomic Similarities and Differences.</title>
        <authorList>
            <person name="Dluhosova J."/>
            <person name="Istvanek J."/>
            <person name="Nedelnik J."/>
            <person name="Repkova J."/>
        </authorList>
    </citation>
    <scope>NUCLEOTIDE SEQUENCE [LARGE SCALE GENOMIC DNA]</scope>
    <source>
        <strain evidence="2">cv. 10/8</strain>
        <tissue evidence="1">Leaf</tissue>
    </source>
</reference>
<proteinExistence type="predicted"/>